<reference evidence="9" key="1">
    <citation type="submission" date="2021-07" db="EMBL/GenBank/DDBJ databases">
        <authorList>
            <person name="Branca A.L. A."/>
        </authorList>
    </citation>
    <scope>NUCLEOTIDE SEQUENCE</scope>
</reference>
<keyword evidence="7" id="KW-0732">Signal</keyword>
<sequence length="483" mass="52003">MYICRVMRFSLIALFAYRIVCVQCSIHEVDVAIIGGGLAGLSVAKDLATANKSFAILEARSRVGGRLLNANFPGKGAEELGGEYVGPTQDRVLALISELGLKTYKTFTAGDSMYYRNGTLQRYIDRFGGIPPVGIGSLLELAGFMNEINTLASTINLEEPWNSPNATILDSMTLETFINSRIFTTESRMLLGIVVPGILSVEAREPSLLYALWGIAGSGNATTPGSIGRLIATDEGAQDSRLIGGSQMLAIKLAENLGRGNIFFNAPVRKVKFEHARYTVTSPTLNISAKHVVVAISPPLASRIVFDPPLPAGRAQLNQRMPIGAIGKAIAIFPRPWWRGQGLNGAGISDTGAIRVTYDNSPPNVSFGALMGFIEADEMRKLDGASDDEIKLQAKQSFINLFGSQVDTATEILIHRWDTDQFSRGGPAAFMPPGVLTQYGPFLRAPVGRIHFAGTETAVRWIGYMDGAISSGERAAAEILDNF</sequence>
<keyword evidence="3 6" id="KW-0560">Oxidoreductase</keyword>
<evidence type="ECO:0000256" key="3">
    <source>
        <dbReference type="ARBA" id="ARBA00023002"/>
    </source>
</evidence>
<dbReference type="PRINTS" id="PR00757">
    <property type="entry name" value="AMINEOXDASEF"/>
</dbReference>
<dbReference type="InterPro" id="IPR036188">
    <property type="entry name" value="FAD/NAD-bd_sf"/>
</dbReference>
<comment type="similarity">
    <text evidence="2 6">Belongs to the flavin monoamine oxidase family.</text>
</comment>
<proteinExistence type="inferred from homology"/>
<organism evidence="9 10">
    <name type="scientific">Penicillium salamii</name>
    <dbReference type="NCBI Taxonomy" id="1612424"/>
    <lineage>
        <taxon>Eukaryota</taxon>
        <taxon>Fungi</taxon>
        <taxon>Dikarya</taxon>
        <taxon>Ascomycota</taxon>
        <taxon>Pezizomycotina</taxon>
        <taxon>Eurotiomycetes</taxon>
        <taxon>Eurotiomycetidae</taxon>
        <taxon>Eurotiales</taxon>
        <taxon>Aspergillaceae</taxon>
        <taxon>Penicillium</taxon>
    </lineage>
</organism>
<dbReference type="OrthoDB" id="5046242at2759"/>
<keyword evidence="6" id="KW-0285">Flavoprotein</keyword>
<dbReference type="Pfam" id="PF01593">
    <property type="entry name" value="Amino_oxidase"/>
    <property type="match status" value="1"/>
</dbReference>
<protein>
    <recommendedName>
        <fullName evidence="6">Amine oxidase</fullName>
        <ecNumber evidence="6">1.4.3.-</ecNumber>
    </recommendedName>
</protein>
<dbReference type="PANTHER" id="PTHR43563:SF14">
    <property type="entry name" value="AMINE OXIDASE"/>
    <property type="match status" value="1"/>
</dbReference>
<comment type="cofactor">
    <cofactor evidence="1 6">
        <name>FAD</name>
        <dbReference type="ChEBI" id="CHEBI:57692"/>
    </cofactor>
</comment>
<evidence type="ECO:0000256" key="6">
    <source>
        <dbReference type="RuleBase" id="RU362067"/>
    </source>
</evidence>
<feature type="binding site" evidence="5">
    <location>
        <begin position="58"/>
        <end position="59"/>
    </location>
    <ligand>
        <name>FAD</name>
        <dbReference type="ChEBI" id="CHEBI:57692"/>
    </ligand>
</feature>
<dbReference type="Gene3D" id="3.50.50.60">
    <property type="entry name" value="FAD/NAD(P)-binding domain"/>
    <property type="match status" value="1"/>
</dbReference>
<feature type="domain" description="Amine oxidase" evidence="8">
    <location>
        <begin position="38"/>
        <end position="480"/>
    </location>
</feature>
<dbReference type="SUPFAM" id="SSF54373">
    <property type="entry name" value="FAD-linked reductases, C-terminal domain"/>
    <property type="match status" value="1"/>
</dbReference>
<comment type="catalytic activity">
    <reaction evidence="4">
        <text>a secondary aliphatic amine + O2 + H2O = a primary amine + an aldehyde + H2O2</text>
        <dbReference type="Rhea" id="RHEA:26414"/>
        <dbReference type="ChEBI" id="CHEBI:15377"/>
        <dbReference type="ChEBI" id="CHEBI:15379"/>
        <dbReference type="ChEBI" id="CHEBI:16240"/>
        <dbReference type="ChEBI" id="CHEBI:17478"/>
        <dbReference type="ChEBI" id="CHEBI:58855"/>
        <dbReference type="ChEBI" id="CHEBI:65296"/>
        <dbReference type="EC" id="1.4.3.4"/>
    </reaction>
</comment>
<evidence type="ECO:0000256" key="2">
    <source>
        <dbReference type="ARBA" id="ARBA00005995"/>
    </source>
</evidence>
<dbReference type="PANTHER" id="PTHR43563">
    <property type="entry name" value="AMINE OXIDASE"/>
    <property type="match status" value="1"/>
</dbReference>
<dbReference type="EC" id="1.4.3.-" evidence="6"/>
<name>A0A9W4JIB0_9EURO</name>
<evidence type="ECO:0000256" key="1">
    <source>
        <dbReference type="ARBA" id="ARBA00001974"/>
    </source>
</evidence>
<dbReference type="InterPro" id="IPR002937">
    <property type="entry name" value="Amino_oxidase"/>
</dbReference>
<accession>A0A9W4JIB0</accession>
<evidence type="ECO:0000259" key="8">
    <source>
        <dbReference type="Pfam" id="PF01593"/>
    </source>
</evidence>
<evidence type="ECO:0000313" key="9">
    <source>
        <dbReference type="EMBL" id="CAG8394153.1"/>
    </source>
</evidence>
<evidence type="ECO:0000313" key="10">
    <source>
        <dbReference type="Proteomes" id="UP001152649"/>
    </source>
</evidence>
<dbReference type="SUPFAM" id="SSF51905">
    <property type="entry name" value="FAD/NAD(P)-binding domain"/>
    <property type="match status" value="1"/>
</dbReference>
<dbReference type="AlphaFoldDB" id="A0A9W4JIB0"/>
<keyword evidence="10" id="KW-1185">Reference proteome</keyword>
<feature type="binding site" evidence="5">
    <location>
        <position position="456"/>
    </location>
    <ligand>
        <name>FAD</name>
        <dbReference type="ChEBI" id="CHEBI:57692"/>
    </ligand>
</feature>
<evidence type="ECO:0000256" key="4">
    <source>
        <dbReference type="ARBA" id="ARBA00048448"/>
    </source>
</evidence>
<dbReference type="Proteomes" id="UP001152649">
    <property type="component" value="Unassembled WGS sequence"/>
</dbReference>
<feature type="chain" id="PRO_5040729216" description="Amine oxidase" evidence="7">
    <location>
        <begin position="25"/>
        <end position="483"/>
    </location>
</feature>
<dbReference type="InterPro" id="IPR050703">
    <property type="entry name" value="Flavin_MAO"/>
</dbReference>
<evidence type="ECO:0000256" key="5">
    <source>
        <dbReference type="PIRSR" id="PIRSR601613-1"/>
    </source>
</evidence>
<comment type="caution">
    <text evidence="9">The sequence shown here is derived from an EMBL/GenBank/DDBJ whole genome shotgun (WGS) entry which is preliminary data.</text>
</comment>
<evidence type="ECO:0000256" key="7">
    <source>
        <dbReference type="SAM" id="SignalP"/>
    </source>
</evidence>
<dbReference type="GO" id="GO:0097621">
    <property type="term" value="F:monoamine oxidase activity"/>
    <property type="evidence" value="ECO:0007669"/>
    <property type="project" value="UniProtKB-EC"/>
</dbReference>
<gene>
    <name evidence="9" type="ORF">PSALAMII_LOCUS7099</name>
</gene>
<keyword evidence="6" id="KW-0274">FAD</keyword>
<dbReference type="EMBL" id="CAJVPG010000333">
    <property type="protein sequence ID" value="CAG8394153.1"/>
    <property type="molecule type" value="Genomic_DNA"/>
</dbReference>
<feature type="signal peptide" evidence="7">
    <location>
        <begin position="1"/>
        <end position="24"/>
    </location>
</feature>
<dbReference type="InterPro" id="IPR001613">
    <property type="entry name" value="Flavin_amine_oxidase"/>
</dbReference>
<feature type="binding site" evidence="5">
    <location>
        <position position="373"/>
    </location>
    <ligand>
        <name>substrate</name>
    </ligand>
</feature>
<feature type="binding site" evidence="5">
    <location>
        <position position="268"/>
    </location>
    <ligand>
        <name>FAD</name>
        <dbReference type="ChEBI" id="CHEBI:57692"/>
    </ligand>
</feature>